<organism evidence="1 2">
    <name type="scientific">Sphingobium yanoikuyae</name>
    <name type="common">Sphingomonas yanoikuyae</name>
    <dbReference type="NCBI Taxonomy" id="13690"/>
    <lineage>
        <taxon>Bacteria</taxon>
        <taxon>Pseudomonadati</taxon>
        <taxon>Pseudomonadota</taxon>
        <taxon>Alphaproteobacteria</taxon>
        <taxon>Sphingomonadales</taxon>
        <taxon>Sphingomonadaceae</taxon>
        <taxon>Sphingobium</taxon>
    </lineage>
</organism>
<evidence type="ECO:0000313" key="2">
    <source>
        <dbReference type="Proteomes" id="UP000464086"/>
    </source>
</evidence>
<evidence type="ECO:0000313" key="1">
    <source>
        <dbReference type="EMBL" id="QHD70685.1"/>
    </source>
</evidence>
<keyword evidence="1" id="KW-0614">Plasmid</keyword>
<geneLocation type="plasmid" evidence="1 2">
    <name>unnamed1</name>
</geneLocation>
<proteinExistence type="predicted"/>
<dbReference type="AlphaFoldDB" id="A0A6P1GQ15"/>
<sequence length="310" mass="35095">MSGGDDLLVWVGDLDNYVNIDAINRANQREEEEAALRQELREIGELRLLDGRATSAKDLFDRNIAPSEWRHAVHLAEMTIGHENAEGRFLKGLLDLGRSYAIARYARWEKLDYPSTITATLPHGIRALINQLLLAEGIERSRYVEDVVRSALITTDRNGLTAYSRTGQVQSALHRITNRPPYFARTKKLDRSGMRNILSLTRLHFSVAELKSISIDDLKSLFVDYEKERAAAARCDNPIVPNGKPIRGWSQRHIQPLTNLYPFCIRHALKRATADGHGELDRAALVNELALAHCGILRMRRAGRDRTRSK</sequence>
<dbReference type="Proteomes" id="UP000464086">
    <property type="component" value="Plasmid unnamed1"/>
</dbReference>
<dbReference type="EMBL" id="CP047219">
    <property type="protein sequence ID" value="QHD70685.1"/>
    <property type="molecule type" value="Genomic_DNA"/>
</dbReference>
<reference evidence="1 2" key="1">
    <citation type="submission" date="2019-12" db="EMBL/GenBank/DDBJ databases">
        <title>Functional and genomic insights into the Sphingobium yanoikuyae YC-JY1, a bacterium efficiently degrading bisphenol A.</title>
        <authorList>
            <person name="Jia Y."/>
            <person name="Li X."/>
            <person name="Wang J."/>
            <person name="Eltoukhy A."/>
            <person name="Lamraoui I."/>
            <person name="Yan Y."/>
        </authorList>
    </citation>
    <scope>NUCLEOTIDE SEQUENCE [LARGE SCALE GENOMIC DNA]</scope>
    <source>
        <strain evidence="1 2">YC-JY1</strain>
        <plasmid evidence="1 2">unnamed1</plasmid>
    </source>
</reference>
<protein>
    <submittedName>
        <fullName evidence="1">Uncharacterized protein</fullName>
    </submittedName>
</protein>
<accession>A0A6P1GQ15</accession>
<name>A0A6P1GQ15_SPHYA</name>
<dbReference type="RefSeq" id="WP_159368227.1">
    <property type="nucleotide sequence ID" value="NZ_CP047219.1"/>
</dbReference>
<gene>
    <name evidence="1" type="ORF">GS397_26645</name>
</gene>